<dbReference type="PANTHER" id="PTHR11606">
    <property type="entry name" value="GLUTAMATE DEHYDROGENASE"/>
    <property type="match status" value="1"/>
</dbReference>
<comment type="similarity">
    <text evidence="1">Belongs to the Glu/Leu/Phe/Val dehydrogenases family.</text>
</comment>
<dbReference type="InterPro" id="IPR046346">
    <property type="entry name" value="Aminoacid_DH-like_N_sf"/>
</dbReference>
<comment type="caution">
    <text evidence="4">The sequence shown here is derived from an EMBL/GenBank/DDBJ whole genome shotgun (WGS) entry which is preliminary data.</text>
</comment>
<evidence type="ECO:0000313" key="4">
    <source>
        <dbReference type="EMBL" id="GAI05967.1"/>
    </source>
</evidence>
<evidence type="ECO:0000256" key="1">
    <source>
        <dbReference type="ARBA" id="ARBA00006382"/>
    </source>
</evidence>
<gene>
    <name evidence="4" type="ORF">S06H3_17273</name>
</gene>
<evidence type="ECO:0000256" key="2">
    <source>
        <dbReference type="ARBA" id="ARBA00023002"/>
    </source>
</evidence>
<dbReference type="PANTHER" id="PTHR11606:SF13">
    <property type="entry name" value="GLUTAMATE DEHYDROGENASE 1, MITOCHONDRIAL"/>
    <property type="match status" value="1"/>
</dbReference>
<keyword evidence="2" id="KW-0560">Oxidoreductase</keyword>
<evidence type="ECO:0000259" key="3">
    <source>
        <dbReference type="Pfam" id="PF02812"/>
    </source>
</evidence>
<feature type="domain" description="Glutamate/phenylalanine/leucine/valine/L-tryptophan dehydrogenase dimerisation" evidence="3">
    <location>
        <begin position="1"/>
        <end position="47"/>
    </location>
</feature>
<proteinExistence type="inferred from homology"/>
<dbReference type="Pfam" id="PF02812">
    <property type="entry name" value="ELFV_dehydrog_N"/>
    <property type="match status" value="1"/>
</dbReference>
<dbReference type="InterPro" id="IPR006097">
    <property type="entry name" value="Glu/Leu/Phe/Val/Trp_DH_dimer"/>
</dbReference>
<dbReference type="GO" id="GO:0006538">
    <property type="term" value="P:L-glutamate catabolic process"/>
    <property type="evidence" value="ECO:0007669"/>
    <property type="project" value="TreeGrafter"/>
</dbReference>
<dbReference type="SUPFAM" id="SSF53223">
    <property type="entry name" value="Aminoacid dehydrogenase-like, N-terminal domain"/>
    <property type="match status" value="1"/>
</dbReference>
<dbReference type="Gene3D" id="3.40.50.10860">
    <property type="entry name" value="Leucine Dehydrogenase, chain A, domain 1"/>
    <property type="match status" value="1"/>
</dbReference>
<protein>
    <recommendedName>
        <fullName evidence="3">Glutamate/phenylalanine/leucine/valine/L-tryptophan dehydrogenase dimerisation domain-containing protein</fullName>
    </recommendedName>
</protein>
<reference evidence="4" key="1">
    <citation type="journal article" date="2014" name="Front. Microbiol.">
        <title>High frequency of phylogenetically diverse reductive dehalogenase-homologous genes in deep subseafloor sedimentary metagenomes.</title>
        <authorList>
            <person name="Kawai M."/>
            <person name="Futagami T."/>
            <person name="Toyoda A."/>
            <person name="Takaki Y."/>
            <person name="Nishi S."/>
            <person name="Hori S."/>
            <person name="Arai W."/>
            <person name="Tsubouchi T."/>
            <person name="Morono Y."/>
            <person name="Uchiyama I."/>
            <person name="Ito T."/>
            <person name="Fujiyama A."/>
            <person name="Inagaki F."/>
            <person name="Takami H."/>
        </authorList>
    </citation>
    <scope>NUCLEOTIDE SEQUENCE</scope>
    <source>
        <strain evidence="4">Expedition CK06-06</strain>
    </source>
</reference>
<dbReference type="AlphaFoldDB" id="X1KG24"/>
<dbReference type="GO" id="GO:0004352">
    <property type="term" value="F:glutamate dehydrogenase (NAD+) activity"/>
    <property type="evidence" value="ECO:0007669"/>
    <property type="project" value="TreeGrafter"/>
</dbReference>
<dbReference type="EMBL" id="BARV01008622">
    <property type="protein sequence ID" value="GAI05967.1"/>
    <property type="molecule type" value="Genomic_DNA"/>
</dbReference>
<name>X1KG24_9ZZZZ</name>
<sequence length="76" mass="8372">MSQNELERLTRRYASEISILIGPERDIPAPDVGTNPQVMAWIMDTYSMNKGYSVLGVVTGNPIEVGGSSRALETRM</sequence>
<accession>X1KG24</accession>
<organism evidence="4">
    <name type="scientific">marine sediment metagenome</name>
    <dbReference type="NCBI Taxonomy" id="412755"/>
    <lineage>
        <taxon>unclassified sequences</taxon>
        <taxon>metagenomes</taxon>
        <taxon>ecological metagenomes</taxon>
    </lineage>
</organism>